<dbReference type="RefSeq" id="WP_120698859.1">
    <property type="nucleotide sequence ID" value="NZ_RBDX01000022.1"/>
</dbReference>
<keyword evidence="1" id="KW-0472">Membrane</keyword>
<dbReference type="Proteomes" id="UP000275024">
    <property type="component" value="Unassembled WGS sequence"/>
</dbReference>
<organism evidence="2 5">
    <name type="scientific">Streptomyces radicis</name>
    <dbReference type="NCBI Taxonomy" id="1750517"/>
    <lineage>
        <taxon>Bacteria</taxon>
        <taxon>Bacillati</taxon>
        <taxon>Actinomycetota</taxon>
        <taxon>Actinomycetes</taxon>
        <taxon>Kitasatosporales</taxon>
        <taxon>Streptomycetaceae</taxon>
        <taxon>Streptomyces</taxon>
    </lineage>
</organism>
<protein>
    <recommendedName>
        <fullName evidence="6">Poxvirus protein I5</fullName>
    </recommendedName>
</protein>
<dbReference type="AlphaFoldDB" id="A0A3A9VYR6"/>
<dbReference type="Proteomes" id="UP000268652">
    <property type="component" value="Unassembled WGS sequence"/>
</dbReference>
<reference evidence="4 5" key="1">
    <citation type="submission" date="2018-09" db="EMBL/GenBank/DDBJ databases">
        <title>Streptomyces sp. nov. DS1-2, an endophytic actinomycete isolated from roots of Dendrobium scabrilingue.</title>
        <authorList>
            <person name="Kuncharoen N."/>
            <person name="Kudo T."/>
            <person name="Ohkuma M."/>
            <person name="Yuki M."/>
            <person name="Tanasupawat S."/>
        </authorList>
    </citation>
    <scope>NUCLEOTIDE SEQUENCE [LARGE SCALE GENOMIC DNA]</scope>
    <source>
        <strain evidence="2 5">AZ1-7</strain>
        <strain evidence="3 4">DS1-2</strain>
    </source>
</reference>
<evidence type="ECO:0000313" key="2">
    <source>
        <dbReference type="EMBL" id="RKN06071.1"/>
    </source>
</evidence>
<accession>A0A3A9VYR6</accession>
<name>A0A3A9VYR6_9ACTN</name>
<evidence type="ECO:0000313" key="3">
    <source>
        <dbReference type="EMBL" id="RKN18440.1"/>
    </source>
</evidence>
<proteinExistence type="predicted"/>
<dbReference type="EMBL" id="RBDY01000019">
    <property type="protein sequence ID" value="RKN18440.1"/>
    <property type="molecule type" value="Genomic_DNA"/>
</dbReference>
<sequence>MRESRWSTGFALFGEVVITGALVALLSVPLVTALPALAAGTAHLRRHLDGESVRVAEVLRDFAAACRTLWPAALAVSAAALLLLWNLSLAQAGVVPGAAGLLVVTALLIAALAVGTLRTADAWRPGGTAGEAVREAAERASADVPGSVLLAFACAMCGVFVWMLLPLVLVCGGLLSLATVAVTARAAPDAAAERPE</sequence>
<gene>
    <name evidence="3" type="ORF">D7318_21785</name>
    <name evidence="2" type="ORF">D7319_22925</name>
</gene>
<keyword evidence="1" id="KW-1133">Transmembrane helix</keyword>
<evidence type="ECO:0000256" key="1">
    <source>
        <dbReference type="SAM" id="Phobius"/>
    </source>
</evidence>
<feature type="transmembrane region" description="Helical" evidence="1">
    <location>
        <begin position="94"/>
        <end position="115"/>
    </location>
</feature>
<feature type="transmembrane region" description="Helical" evidence="1">
    <location>
        <begin position="69"/>
        <end position="87"/>
    </location>
</feature>
<evidence type="ECO:0008006" key="6">
    <source>
        <dbReference type="Google" id="ProtNLM"/>
    </source>
</evidence>
<evidence type="ECO:0000313" key="4">
    <source>
        <dbReference type="Proteomes" id="UP000268652"/>
    </source>
</evidence>
<feature type="transmembrane region" description="Helical" evidence="1">
    <location>
        <begin position="148"/>
        <end position="175"/>
    </location>
</feature>
<feature type="transmembrane region" description="Helical" evidence="1">
    <location>
        <begin position="12"/>
        <end position="38"/>
    </location>
</feature>
<comment type="caution">
    <text evidence="2">The sequence shown here is derived from an EMBL/GenBank/DDBJ whole genome shotgun (WGS) entry which is preliminary data.</text>
</comment>
<evidence type="ECO:0000313" key="5">
    <source>
        <dbReference type="Proteomes" id="UP000275024"/>
    </source>
</evidence>
<dbReference type="EMBL" id="RBDX01000022">
    <property type="protein sequence ID" value="RKN06071.1"/>
    <property type="molecule type" value="Genomic_DNA"/>
</dbReference>
<keyword evidence="1" id="KW-0812">Transmembrane</keyword>
<keyword evidence="4" id="KW-1185">Reference proteome</keyword>